<keyword evidence="6 12" id="KW-0418">Kinase</keyword>
<evidence type="ECO:0000256" key="6">
    <source>
        <dbReference type="ARBA" id="ARBA00022777"/>
    </source>
</evidence>
<comment type="caution">
    <text evidence="12">The sequence shown here is derived from an EMBL/GenBank/DDBJ whole genome shotgun (WGS) entry which is preliminary data.</text>
</comment>
<dbReference type="Gene3D" id="3.30.565.10">
    <property type="entry name" value="Histidine kinase-like ATPase, C-terminal domain"/>
    <property type="match status" value="1"/>
</dbReference>
<reference evidence="13" key="1">
    <citation type="journal article" date="2019" name="Int. J. Syst. Evol. Microbiol.">
        <title>The Global Catalogue of Microorganisms (GCM) 10K type strain sequencing project: providing services to taxonomists for standard genome sequencing and annotation.</title>
        <authorList>
            <consortium name="The Broad Institute Genomics Platform"/>
            <consortium name="The Broad Institute Genome Sequencing Center for Infectious Disease"/>
            <person name="Wu L."/>
            <person name="Ma J."/>
        </authorList>
    </citation>
    <scope>NUCLEOTIDE SEQUENCE [LARGE SCALE GENOMIC DNA]</scope>
    <source>
        <strain evidence="13">JCM 9731</strain>
    </source>
</reference>
<dbReference type="Gene3D" id="1.20.5.1930">
    <property type="match status" value="1"/>
</dbReference>
<dbReference type="InterPro" id="IPR036890">
    <property type="entry name" value="HATPase_C_sf"/>
</dbReference>
<dbReference type="Pfam" id="PF07730">
    <property type="entry name" value="HisKA_3"/>
    <property type="match status" value="1"/>
</dbReference>
<dbReference type="PANTHER" id="PTHR24421">
    <property type="entry name" value="NITRATE/NITRITE SENSOR PROTEIN NARX-RELATED"/>
    <property type="match status" value="1"/>
</dbReference>
<evidence type="ECO:0000256" key="8">
    <source>
        <dbReference type="ARBA" id="ARBA00023012"/>
    </source>
</evidence>
<accession>A0ABP3G438</accession>
<keyword evidence="13" id="KW-1185">Reference proteome</keyword>
<dbReference type="InterPro" id="IPR003594">
    <property type="entry name" value="HATPase_dom"/>
</dbReference>
<dbReference type="Pfam" id="PF02518">
    <property type="entry name" value="HATPase_c"/>
    <property type="match status" value="1"/>
</dbReference>
<keyword evidence="5" id="KW-0547">Nucleotide-binding</keyword>
<name>A0ABP3G438_9BACI</name>
<keyword evidence="9" id="KW-0812">Transmembrane</keyword>
<dbReference type="PANTHER" id="PTHR24421:SF10">
    <property type="entry name" value="NITRATE_NITRITE SENSOR PROTEIN NARQ"/>
    <property type="match status" value="1"/>
</dbReference>
<dbReference type="InterPro" id="IPR011712">
    <property type="entry name" value="Sig_transdc_His_kin_sub3_dim/P"/>
</dbReference>
<protein>
    <recommendedName>
        <fullName evidence="2">histidine kinase</fullName>
        <ecNumber evidence="2">2.7.13.3</ecNumber>
    </recommendedName>
</protein>
<evidence type="ECO:0000256" key="4">
    <source>
        <dbReference type="ARBA" id="ARBA00022679"/>
    </source>
</evidence>
<dbReference type="InterPro" id="IPR050482">
    <property type="entry name" value="Sensor_HK_TwoCompSys"/>
</dbReference>
<gene>
    <name evidence="12" type="ORF">GCM10008967_27570</name>
</gene>
<dbReference type="Proteomes" id="UP001500782">
    <property type="component" value="Unassembled WGS sequence"/>
</dbReference>
<dbReference type="CDD" id="cd16917">
    <property type="entry name" value="HATPase_UhpB-NarQ-NarX-like"/>
    <property type="match status" value="1"/>
</dbReference>
<evidence type="ECO:0000313" key="13">
    <source>
        <dbReference type="Proteomes" id="UP001500782"/>
    </source>
</evidence>
<feature type="domain" description="Histidine kinase/HSP90-like ATPase" evidence="10">
    <location>
        <begin position="276"/>
        <end position="352"/>
    </location>
</feature>
<evidence type="ECO:0000259" key="11">
    <source>
        <dbReference type="Pfam" id="PF07730"/>
    </source>
</evidence>
<keyword evidence="7" id="KW-0067">ATP-binding</keyword>
<comment type="catalytic activity">
    <reaction evidence="1">
        <text>ATP + protein L-histidine = ADP + protein N-phospho-L-histidine.</text>
        <dbReference type="EC" id="2.7.13.3"/>
    </reaction>
</comment>
<keyword evidence="8" id="KW-0902">Two-component regulatory system</keyword>
<dbReference type="GO" id="GO:0016301">
    <property type="term" value="F:kinase activity"/>
    <property type="evidence" value="ECO:0007669"/>
    <property type="project" value="UniProtKB-KW"/>
</dbReference>
<evidence type="ECO:0000256" key="2">
    <source>
        <dbReference type="ARBA" id="ARBA00012438"/>
    </source>
</evidence>
<keyword evidence="9" id="KW-0472">Membrane</keyword>
<sequence>MGYTLKGVLFLYLIVNLVIQAEISYEELLLFLIIIAIQIWKERYYNSIYLSIGTLAFICIAVPINPAYSVLFAVVLYDFIIYTSISGALITCLLAIFFSIGDILILKNSVILIVSGLLAYGVEKRNKESETYLQTLDNERRLRYELEQTKAKLLHSSKEIANIVEIKERNRIAREIHDSIGHSLAGILIQLQAAYKLHDQDETKSMMMIQKSIKGLSESVELLRNTVHNLKPRENVSIEYIHNIIDNFSFCPVQLKFLGDFSKIPASHLEIVSTNIKEALTNAAKYSQATNIQVNIDVNEQYTRLYIKDNGVGCDHITEGLGLSGMRERIRNVGGSLSLSSKEGFLIVCLIPNRDRSGVFESLNSG</sequence>
<organism evidence="12 13">
    <name type="scientific">Bacillus carboniphilus</name>
    <dbReference type="NCBI Taxonomy" id="86663"/>
    <lineage>
        <taxon>Bacteria</taxon>
        <taxon>Bacillati</taxon>
        <taxon>Bacillota</taxon>
        <taxon>Bacilli</taxon>
        <taxon>Bacillales</taxon>
        <taxon>Bacillaceae</taxon>
        <taxon>Bacillus</taxon>
    </lineage>
</organism>
<dbReference type="SUPFAM" id="SSF55874">
    <property type="entry name" value="ATPase domain of HSP90 chaperone/DNA topoisomerase II/histidine kinase"/>
    <property type="match status" value="1"/>
</dbReference>
<proteinExistence type="predicted"/>
<keyword evidence="9" id="KW-1133">Transmembrane helix</keyword>
<evidence type="ECO:0000256" key="3">
    <source>
        <dbReference type="ARBA" id="ARBA00022553"/>
    </source>
</evidence>
<keyword evidence="3" id="KW-0597">Phosphoprotein</keyword>
<feature type="transmembrane region" description="Helical" evidence="9">
    <location>
        <begin position="12"/>
        <end position="37"/>
    </location>
</feature>
<feature type="domain" description="Signal transduction histidine kinase subgroup 3 dimerisation and phosphoacceptor" evidence="11">
    <location>
        <begin position="168"/>
        <end position="234"/>
    </location>
</feature>
<keyword evidence="4" id="KW-0808">Transferase</keyword>
<evidence type="ECO:0000256" key="1">
    <source>
        <dbReference type="ARBA" id="ARBA00000085"/>
    </source>
</evidence>
<evidence type="ECO:0000259" key="10">
    <source>
        <dbReference type="Pfam" id="PF02518"/>
    </source>
</evidence>
<dbReference type="EC" id="2.7.13.3" evidence="2"/>
<feature type="transmembrane region" description="Helical" evidence="9">
    <location>
        <begin position="70"/>
        <end position="97"/>
    </location>
</feature>
<evidence type="ECO:0000313" key="12">
    <source>
        <dbReference type="EMBL" id="GAA0335213.1"/>
    </source>
</evidence>
<feature type="transmembrane region" description="Helical" evidence="9">
    <location>
        <begin position="44"/>
        <end position="64"/>
    </location>
</feature>
<evidence type="ECO:0000256" key="5">
    <source>
        <dbReference type="ARBA" id="ARBA00022741"/>
    </source>
</evidence>
<dbReference type="EMBL" id="BAAADJ010000024">
    <property type="protein sequence ID" value="GAA0335213.1"/>
    <property type="molecule type" value="Genomic_DNA"/>
</dbReference>
<dbReference type="RefSeq" id="WP_343799982.1">
    <property type="nucleotide sequence ID" value="NZ_BAAADJ010000024.1"/>
</dbReference>
<evidence type="ECO:0000256" key="9">
    <source>
        <dbReference type="SAM" id="Phobius"/>
    </source>
</evidence>
<evidence type="ECO:0000256" key="7">
    <source>
        <dbReference type="ARBA" id="ARBA00022840"/>
    </source>
</evidence>